<proteinExistence type="predicted"/>
<protein>
    <submittedName>
        <fullName evidence="1">Mediator of RNA polymerase II transcription subunit 31</fullName>
    </submittedName>
</protein>
<sequence>MAQDTPSQPPQTLSPRFTLELEFVLSLSNPAYLQWLGVNYPHLFNPSENNRTKSKTSNKTSKSSKPASDDNSDAAKFARYLAYLYSYWKTPQYSQFLTHPAATLRNLELLQQERFRQDIVRPDFADLLAEGFTGFDKYEAEPAVNEDQADGQQADGGNDQTGEAGENGVQGT</sequence>
<evidence type="ECO:0000313" key="1">
    <source>
        <dbReference type="EMBL" id="KAJ9660832.1"/>
    </source>
</evidence>
<dbReference type="Proteomes" id="UP001172386">
    <property type="component" value="Unassembled WGS sequence"/>
</dbReference>
<reference evidence="1" key="1">
    <citation type="submission" date="2022-10" db="EMBL/GenBank/DDBJ databases">
        <title>Culturing micro-colonial fungi from biological soil crusts in the Mojave desert and describing Neophaeococcomyces mojavensis, and introducing the new genera and species Taxawa tesnikishii.</title>
        <authorList>
            <person name="Kurbessoian T."/>
            <person name="Stajich J.E."/>
        </authorList>
    </citation>
    <scope>NUCLEOTIDE SEQUENCE</scope>
    <source>
        <strain evidence="1">JES_112</strain>
    </source>
</reference>
<name>A0ACC3AF14_9EURO</name>
<organism evidence="1 2">
    <name type="scientific">Neophaeococcomyces mojaviensis</name>
    <dbReference type="NCBI Taxonomy" id="3383035"/>
    <lineage>
        <taxon>Eukaryota</taxon>
        <taxon>Fungi</taxon>
        <taxon>Dikarya</taxon>
        <taxon>Ascomycota</taxon>
        <taxon>Pezizomycotina</taxon>
        <taxon>Eurotiomycetes</taxon>
        <taxon>Chaetothyriomycetidae</taxon>
        <taxon>Chaetothyriales</taxon>
        <taxon>Chaetothyriales incertae sedis</taxon>
        <taxon>Neophaeococcomyces</taxon>
    </lineage>
</organism>
<gene>
    <name evidence="1" type="primary">soh1</name>
    <name evidence="1" type="ORF">H2198_002371</name>
</gene>
<keyword evidence="2" id="KW-1185">Reference proteome</keyword>
<dbReference type="EMBL" id="JAPDRQ010000028">
    <property type="protein sequence ID" value="KAJ9660832.1"/>
    <property type="molecule type" value="Genomic_DNA"/>
</dbReference>
<evidence type="ECO:0000313" key="2">
    <source>
        <dbReference type="Proteomes" id="UP001172386"/>
    </source>
</evidence>
<accession>A0ACC3AF14</accession>
<comment type="caution">
    <text evidence="1">The sequence shown here is derived from an EMBL/GenBank/DDBJ whole genome shotgun (WGS) entry which is preliminary data.</text>
</comment>